<organism evidence="1 2">
    <name type="scientific">Streptomyces turgidiscabies (strain Car8)</name>
    <dbReference type="NCBI Taxonomy" id="698760"/>
    <lineage>
        <taxon>Bacteria</taxon>
        <taxon>Bacillati</taxon>
        <taxon>Actinomycetota</taxon>
        <taxon>Actinomycetes</taxon>
        <taxon>Kitasatosporales</taxon>
        <taxon>Streptomycetaceae</taxon>
        <taxon>Streptomyces</taxon>
    </lineage>
</organism>
<keyword evidence="2" id="KW-1185">Reference proteome</keyword>
<dbReference type="Proteomes" id="UP000010931">
    <property type="component" value="Unassembled WGS sequence"/>
</dbReference>
<name>L7EXK1_STRT8</name>
<proteinExistence type="predicted"/>
<accession>L7EXK1</accession>
<dbReference type="EMBL" id="AEJB01000515">
    <property type="protein sequence ID" value="ELP63441.1"/>
    <property type="molecule type" value="Genomic_DNA"/>
</dbReference>
<protein>
    <submittedName>
        <fullName evidence="1">Uncharacterized protein</fullName>
    </submittedName>
</protein>
<gene>
    <name evidence="1" type="ORF">STRTUCAR8_06916</name>
</gene>
<comment type="caution">
    <text evidence="1">The sequence shown here is derived from an EMBL/GenBank/DDBJ whole genome shotgun (WGS) entry which is preliminary data.</text>
</comment>
<evidence type="ECO:0000313" key="1">
    <source>
        <dbReference type="EMBL" id="ELP63441.1"/>
    </source>
</evidence>
<evidence type="ECO:0000313" key="2">
    <source>
        <dbReference type="Proteomes" id="UP000010931"/>
    </source>
</evidence>
<dbReference type="AlphaFoldDB" id="L7EXK1"/>
<sequence length="38" mass="4380">MGNYRLWRQRCAPLGSFTRENVMTESGSWQATMTGIRS</sequence>
<reference evidence="1 2" key="1">
    <citation type="journal article" date="2011" name="Plasmid">
        <title>Streptomyces turgidiscabies Car8 contains a modular pathogenicity island that shares virulence genes with other actinobacterial plant pathogens.</title>
        <authorList>
            <person name="Huguet-Tapia J.C."/>
            <person name="Badger J.H."/>
            <person name="Loria R."/>
            <person name="Pettis G.S."/>
        </authorList>
    </citation>
    <scope>NUCLEOTIDE SEQUENCE [LARGE SCALE GENOMIC DNA]</scope>
    <source>
        <strain evidence="1 2">Car8</strain>
    </source>
</reference>